<sequence>MGYAEVIQELKKGQVKSVYLLYGEETYFIKQLEQAVITTVLAPEEIDMNLLTLDKDPAINELIAIIETVPFMGGKNVIHIRGTALLRPRKNGGNEQVEVSDKEEERLFKVISDMPDYTHLILSTTDKVDKRRKLFKLIEKHGETVELANIKARDVRGWLMAKLAELNKRMDSDAMEYFLGVVSIMPQISLSFLHNELEKTALFTDGKVKISQSDLTMIMSSIPEISIFSMIDAVSQKQMGRALQLMGEQLKSGEHPLKLVSLLARQVRLMWQAKEMSKDGYGIREISERLSLVPFIGEKMVKQSKNFTSEILKEVMLALAAADYDLKSGRANKLALEQIIITMCR</sequence>
<dbReference type="SUPFAM" id="SSF48019">
    <property type="entry name" value="post-AAA+ oligomerization domain-like"/>
    <property type="match status" value="1"/>
</dbReference>
<evidence type="ECO:0000259" key="10">
    <source>
        <dbReference type="Pfam" id="PF21694"/>
    </source>
</evidence>
<protein>
    <recommendedName>
        <fullName evidence="2">DNA polymerase III subunit delta</fullName>
        <ecNumber evidence="1">2.7.7.7</ecNumber>
    </recommendedName>
</protein>
<dbReference type="Pfam" id="PF06144">
    <property type="entry name" value="DNA_pol3_delta"/>
    <property type="match status" value="1"/>
</dbReference>
<evidence type="ECO:0000256" key="3">
    <source>
        <dbReference type="ARBA" id="ARBA00022679"/>
    </source>
</evidence>
<dbReference type="OrthoDB" id="9775929at2"/>
<dbReference type="Gene3D" id="1.10.8.60">
    <property type="match status" value="1"/>
</dbReference>
<dbReference type="SUPFAM" id="SSF52540">
    <property type="entry name" value="P-loop containing nucleoside triphosphate hydrolases"/>
    <property type="match status" value="1"/>
</dbReference>
<dbReference type="GO" id="GO:0003887">
    <property type="term" value="F:DNA-directed DNA polymerase activity"/>
    <property type="evidence" value="ECO:0007669"/>
    <property type="project" value="UniProtKB-KW"/>
</dbReference>
<dbReference type="GO" id="GO:0006261">
    <property type="term" value="P:DNA-templated DNA replication"/>
    <property type="evidence" value="ECO:0007669"/>
    <property type="project" value="TreeGrafter"/>
</dbReference>
<evidence type="ECO:0000259" key="9">
    <source>
        <dbReference type="Pfam" id="PF06144"/>
    </source>
</evidence>
<keyword evidence="4" id="KW-0548">Nucleotidyltransferase</keyword>
<dbReference type="Gene3D" id="1.20.272.10">
    <property type="match status" value="1"/>
</dbReference>
<evidence type="ECO:0000256" key="4">
    <source>
        <dbReference type="ARBA" id="ARBA00022695"/>
    </source>
</evidence>
<dbReference type="Proteomes" id="UP000199520">
    <property type="component" value="Unassembled WGS sequence"/>
</dbReference>
<proteinExistence type="inferred from homology"/>
<dbReference type="PANTHER" id="PTHR34388">
    <property type="entry name" value="DNA POLYMERASE III SUBUNIT DELTA"/>
    <property type="match status" value="1"/>
</dbReference>
<comment type="similarity">
    <text evidence="7">Belongs to the DNA polymerase HolA subunit family.</text>
</comment>
<feature type="domain" description="DNA polymerase III delta subunit-like C-terminal" evidence="10">
    <location>
        <begin position="225"/>
        <end position="341"/>
    </location>
</feature>
<keyword evidence="3" id="KW-0808">Transferase</keyword>
<evidence type="ECO:0000256" key="1">
    <source>
        <dbReference type="ARBA" id="ARBA00012417"/>
    </source>
</evidence>
<dbReference type="EC" id="2.7.7.7" evidence="1"/>
<dbReference type="STRING" id="1123291.SAMN04490355_1001117"/>
<organism evidence="11 12">
    <name type="scientific">Pelosinus propionicus DSM 13327</name>
    <dbReference type="NCBI Taxonomy" id="1123291"/>
    <lineage>
        <taxon>Bacteria</taxon>
        <taxon>Bacillati</taxon>
        <taxon>Bacillota</taxon>
        <taxon>Negativicutes</taxon>
        <taxon>Selenomonadales</taxon>
        <taxon>Sporomusaceae</taxon>
        <taxon>Pelosinus</taxon>
    </lineage>
</organism>
<keyword evidence="5" id="KW-0235">DNA replication</keyword>
<evidence type="ECO:0000256" key="7">
    <source>
        <dbReference type="ARBA" id="ARBA00034754"/>
    </source>
</evidence>
<evidence type="ECO:0000256" key="6">
    <source>
        <dbReference type="ARBA" id="ARBA00022932"/>
    </source>
</evidence>
<dbReference type="PANTHER" id="PTHR34388:SF1">
    <property type="entry name" value="DNA POLYMERASE III SUBUNIT DELTA"/>
    <property type="match status" value="1"/>
</dbReference>
<accession>A0A1I4GRD3</accession>
<dbReference type="GO" id="GO:0003677">
    <property type="term" value="F:DNA binding"/>
    <property type="evidence" value="ECO:0007669"/>
    <property type="project" value="InterPro"/>
</dbReference>
<dbReference type="InterPro" id="IPR008921">
    <property type="entry name" value="DNA_pol3_clamp-load_cplx_C"/>
</dbReference>
<dbReference type="InterPro" id="IPR048466">
    <property type="entry name" value="DNA_pol3_delta-like_C"/>
</dbReference>
<dbReference type="Pfam" id="PF21694">
    <property type="entry name" value="DNA_pol3_delta_C"/>
    <property type="match status" value="1"/>
</dbReference>
<keyword evidence="6" id="KW-0239">DNA-directed DNA polymerase</keyword>
<dbReference type="InterPro" id="IPR010372">
    <property type="entry name" value="DNA_pol3_delta_N"/>
</dbReference>
<dbReference type="EMBL" id="FOTS01000001">
    <property type="protein sequence ID" value="SFL32060.1"/>
    <property type="molecule type" value="Genomic_DNA"/>
</dbReference>
<dbReference type="InterPro" id="IPR027417">
    <property type="entry name" value="P-loop_NTPase"/>
</dbReference>
<feature type="domain" description="DNA polymerase III delta N-terminal" evidence="9">
    <location>
        <begin position="19"/>
        <end position="146"/>
    </location>
</feature>
<dbReference type="InterPro" id="IPR005790">
    <property type="entry name" value="DNA_polIII_delta"/>
</dbReference>
<dbReference type="NCBIfam" id="TIGR01128">
    <property type="entry name" value="holA"/>
    <property type="match status" value="1"/>
</dbReference>
<dbReference type="AlphaFoldDB" id="A0A1I4GRD3"/>
<name>A0A1I4GRD3_9FIRM</name>
<dbReference type="RefSeq" id="WP_090931910.1">
    <property type="nucleotide sequence ID" value="NZ_FOTS01000001.1"/>
</dbReference>
<evidence type="ECO:0000256" key="5">
    <source>
        <dbReference type="ARBA" id="ARBA00022705"/>
    </source>
</evidence>
<evidence type="ECO:0000256" key="8">
    <source>
        <dbReference type="ARBA" id="ARBA00049244"/>
    </source>
</evidence>
<evidence type="ECO:0000256" key="2">
    <source>
        <dbReference type="ARBA" id="ARBA00017703"/>
    </source>
</evidence>
<evidence type="ECO:0000313" key="11">
    <source>
        <dbReference type="EMBL" id="SFL32060.1"/>
    </source>
</evidence>
<comment type="catalytic activity">
    <reaction evidence="8">
        <text>DNA(n) + a 2'-deoxyribonucleoside 5'-triphosphate = DNA(n+1) + diphosphate</text>
        <dbReference type="Rhea" id="RHEA:22508"/>
        <dbReference type="Rhea" id="RHEA-COMP:17339"/>
        <dbReference type="Rhea" id="RHEA-COMP:17340"/>
        <dbReference type="ChEBI" id="CHEBI:33019"/>
        <dbReference type="ChEBI" id="CHEBI:61560"/>
        <dbReference type="ChEBI" id="CHEBI:173112"/>
        <dbReference type="EC" id="2.7.7.7"/>
    </reaction>
</comment>
<gene>
    <name evidence="11" type="ORF">SAMN04490355_1001117</name>
</gene>
<dbReference type="GO" id="GO:0009360">
    <property type="term" value="C:DNA polymerase III complex"/>
    <property type="evidence" value="ECO:0007669"/>
    <property type="project" value="InterPro"/>
</dbReference>
<evidence type="ECO:0000313" key="12">
    <source>
        <dbReference type="Proteomes" id="UP000199520"/>
    </source>
</evidence>
<reference evidence="12" key="1">
    <citation type="submission" date="2016-10" db="EMBL/GenBank/DDBJ databases">
        <authorList>
            <person name="Varghese N."/>
            <person name="Submissions S."/>
        </authorList>
    </citation>
    <scope>NUCLEOTIDE SEQUENCE [LARGE SCALE GENOMIC DNA]</scope>
    <source>
        <strain evidence="12">DSM 13327</strain>
    </source>
</reference>
<keyword evidence="12" id="KW-1185">Reference proteome</keyword>
<dbReference type="Gene3D" id="3.40.50.300">
    <property type="entry name" value="P-loop containing nucleotide triphosphate hydrolases"/>
    <property type="match status" value="1"/>
</dbReference>